<comment type="caution">
    <text evidence="1">The sequence shown here is derived from an EMBL/GenBank/DDBJ whole genome shotgun (WGS) entry which is preliminary data.</text>
</comment>
<evidence type="ECO:0000313" key="2">
    <source>
        <dbReference type="Proteomes" id="UP001239111"/>
    </source>
</evidence>
<proteinExistence type="predicted"/>
<protein>
    <submittedName>
        <fullName evidence="1">Uncharacterized protein</fullName>
    </submittedName>
</protein>
<dbReference type="Proteomes" id="UP001239111">
    <property type="component" value="Chromosome 2"/>
</dbReference>
<organism evidence="1 2">
    <name type="scientific">Eretmocerus hayati</name>
    <dbReference type="NCBI Taxonomy" id="131215"/>
    <lineage>
        <taxon>Eukaryota</taxon>
        <taxon>Metazoa</taxon>
        <taxon>Ecdysozoa</taxon>
        <taxon>Arthropoda</taxon>
        <taxon>Hexapoda</taxon>
        <taxon>Insecta</taxon>
        <taxon>Pterygota</taxon>
        <taxon>Neoptera</taxon>
        <taxon>Endopterygota</taxon>
        <taxon>Hymenoptera</taxon>
        <taxon>Apocrita</taxon>
        <taxon>Proctotrupomorpha</taxon>
        <taxon>Chalcidoidea</taxon>
        <taxon>Aphelinidae</taxon>
        <taxon>Aphelininae</taxon>
        <taxon>Eretmocerus</taxon>
    </lineage>
</organism>
<reference evidence="1" key="1">
    <citation type="submission" date="2023-04" db="EMBL/GenBank/DDBJ databases">
        <title>A chromosome-level genome assembly of the parasitoid wasp Eretmocerus hayati.</title>
        <authorList>
            <person name="Zhong Y."/>
            <person name="Liu S."/>
            <person name="Liu Y."/>
        </authorList>
    </citation>
    <scope>NUCLEOTIDE SEQUENCE</scope>
    <source>
        <strain evidence="1">ZJU_SS_LIU_2023</strain>
    </source>
</reference>
<evidence type="ECO:0000313" key="1">
    <source>
        <dbReference type="EMBL" id="KAJ8675245.1"/>
    </source>
</evidence>
<dbReference type="EMBL" id="CM056742">
    <property type="protein sequence ID" value="KAJ8675245.1"/>
    <property type="molecule type" value="Genomic_DNA"/>
</dbReference>
<keyword evidence="2" id="KW-1185">Reference proteome</keyword>
<gene>
    <name evidence="1" type="ORF">QAD02_011031</name>
</gene>
<name>A0ACC2NVM2_9HYME</name>
<sequence>MQSLGVTLLVATLINICNSAAHHDDVNIVSRSEWQAKQPKNVPIKLESNPPNLIVISHTDLAHGGSYCVTKKSCSRMVRKLQTIHQDYQGYDDIAYNFLIGGDGTIYEGRGWDVQGTHTKNFNSKSLGIALIGDFESRPPYAEQVNGLKMFLKYAVEENKLDKGYKLIGQSEVENTNSPGLRVSEIIKKWEHWSVEP</sequence>
<accession>A0ACC2NVM2</accession>